<dbReference type="GO" id="GO:0052381">
    <property type="term" value="F:tRNA dimethylallyltransferase activity"/>
    <property type="evidence" value="ECO:0007669"/>
    <property type="project" value="UniProtKB-UniRule"/>
</dbReference>
<keyword evidence="7 10" id="KW-0067">ATP-binding</keyword>
<evidence type="ECO:0000313" key="14">
    <source>
        <dbReference type="EMBL" id="ARI77425.1"/>
    </source>
</evidence>
<evidence type="ECO:0000313" key="15">
    <source>
        <dbReference type="Proteomes" id="UP000192527"/>
    </source>
</evidence>
<evidence type="ECO:0000256" key="1">
    <source>
        <dbReference type="ARBA" id="ARBA00001946"/>
    </source>
</evidence>
<dbReference type="InterPro" id="IPR027417">
    <property type="entry name" value="P-loop_NTPase"/>
</dbReference>
<comment type="function">
    <text evidence="2 10 12">Catalyzes the transfer of a dimethylallyl group onto the adenine at position 37 in tRNAs that read codons beginning with uridine, leading to the formation of N6-(dimethylallyl)adenosine (i(6)A).</text>
</comment>
<dbReference type="AlphaFoldDB" id="A0A1W5ZVV6"/>
<evidence type="ECO:0000256" key="6">
    <source>
        <dbReference type="ARBA" id="ARBA00022741"/>
    </source>
</evidence>
<keyword evidence="6 10" id="KW-0547">Nucleotide-binding</keyword>
<gene>
    <name evidence="10" type="primary">miaA</name>
    <name evidence="14" type="ORF">HM131_11490</name>
</gene>
<keyword evidence="8 10" id="KW-0460">Magnesium</keyword>
<dbReference type="OrthoDB" id="9776390at2"/>
<evidence type="ECO:0000256" key="4">
    <source>
        <dbReference type="ARBA" id="ARBA00022679"/>
    </source>
</evidence>
<dbReference type="FunFam" id="1.10.20.140:FF:000001">
    <property type="entry name" value="tRNA dimethylallyltransferase"/>
    <property type="match status" value="1"/>
</dbReference>
<evidence type="ECO:0000256" key="8">
    <source>
        <dbReference type="ARBA" id="ARBA00022842"/>
    </source>
</evidence>
<protein>
    <recommendedName>
        <fullName evidence="10">tRNA dimethylallyltransferase</fullName>
        <ecNumber evidence="10">2.5.1.75</ecNumber>
    </recommendedName>
    <alternativeName>
        <fullName evidence="10">Dimethylallyl diphosphate:tRNA dimethylallyltransferase</fullName>
        <shortName evidence="10">DMAPP:tRNA dimethylallyltransferase</shortName>
        <shortName evidence="10">DMATase</shortName>
    </alternativeName>
    <alternativeName>
        <fullName evidence="10">Isopentenyl-diphosphate:tRNA isopentenyltransferase</fullName>
        <shortName evidence="10">IPP transferase</shortName>
        <shortName evidence="10">IPPT</shortName>
        <shortName evidence="10">IPTase</shortName>
    </alternativeName>
</protein>
<evidence type="ECO:0000256" key="5">
    <source>
        <dbReference type="ARBA" id="ARBA00022694"/>
    </source>
</evidence>
<dbReference type="STRING" id="402384.HM131_11490"/>
<dbReference type="Pfam" id="PF01715">
    <property type="entry name" value="IPPT"/>
    <property type="match status" value="1"/>
</dbReference>
<feature type="binding site" evidence="10">
    <location>
        <begin position="13"/>
        <end position="18"/>
    </location>
    <ligand>
        <name>substrate</name>
    </ligand>
</feature>
<dbReference type="RefSeq" id="WP_085029893.1">
    <property type="nucleotide sequence ID" value="NZ_CP020772.1"/>
</dbReference>
<comment type="cofactor">
    <cofactor evidence="1 10">
        <name>Mg(2+)</name>
        <dbReference type="ChEBI" id="CHEBI:18420"/>
    </cofactor>
</comment>
<evidence type="ECO:0000256" key="11">
    <source>
        <dbReference type="RuleBase" id="RU003783"/>
    </source>
</evidence>
<feature type="region of interest" description="Interaction with substrate tRNA" evidence="10">
    <location>
        <begin position="36"/>
        <end position="39"/>
    </location>
</feature>
<reference evidence="14 15" key="1">
    <citation type="submission" date="2017-04" db="EMBL/GenBank/DDBJ databases">
        <title>The whole genome sequencing and assembly of Halobacillus mangrovi strain.</title>
        <authorList>
            <person name="Lee S.-J."/>
            <person name="Park M.-K."/>
            <person name="Kim J.-Y."/>
            <person name="Lee Y.-J."/>
            <person name="Yi H."/>
            <person name="Bahn Y.-S."/>
            <person name="Kim J.F."/>
            <person name="Lee D.-W."/>
        </authorList>
    </citation>
    <scope>NUCLEOTIDE SEQUENCE [LARGE SCALE GENOMIC DNA]</scope>
    <source>
        <strain evidence="14 15">KTB 131</strain>
    </source>
</reference>
<keyword evidence="5 10" id="KW-0819">tRNA processing</keyword>
<evidence type="ECO:0000256" key="7">
    <source>
        <dbReference type="ARBA" id="ARBA00022840"/>
    </source>
</evidence>
<dbReference type="PANTHER" id="PTHR11088:SF60">
    <property type="entry name" value="TRNA DIMETHYLALLYLTRANSFERASE"/>
    <property type="match status" value="1"/>
</dbReference>
<dbReference type="Proteomes" id="UP000192527">
    <property type="component" value="Chromosome"/>
</dbReference>
<proteinExistence type="inferred from homology"/>
<feature type="site" description="Interaction with substrate tRNA" evidence="10">
    <location>
        <position position="102"/>
    </location>
</feature>
<dbReference type="GO" id="GO:0005524">
    <property type="term" value="F:ATP binding"/>
    <property type="evidence" value="ECO:0007669"/>
    <property type="project" value="UniProtKB-UniRule"/>
</dbReference>
<comment type="caution">
    <text evidence="10">Lacks conserved residue(s) required for the propagation of feature annotation.</text>
</comment>
<organism evidence="14 15">
    <name type="scientific">Halobacillus mangrovi</name>
    <dbReference type="NCBI Taxonomy" id="402384"/>
    <lineage>
        <taxon>Bacteria</taxon>
        <taxon>Bacillati</taxon>
        <taxon>Bacillota</taxon>
        <taxon>Bacilli</taxon>
        <taxon>Bacillales</taxon>
        <taxon>Bacillaceae</taxon>
        <taxon>Halobacillus</taxon>
    </lineage>
</organism>
<dbReference type="NCBIfam" id="TIGR00174">
    <property type="entry name" value="miaA"/>
    <property type="match status" value="1"/>
</dbReference>
<dbReference type="EC" id="2.5.1.75" evidence="10"/>
<dbReference type="GO" id="GO:0006400">
    <property type="term" value="P:tRNA modification"/>
    <property type="evidence" value="ECO:0007669"/>
    <property type="project" value="TreeGrafter"/>
</dbReference>
<evidence type="ECO:0000256" key="10">
    <source>
        <dbReference type="HAMAP-Rule" id="MF_00185"/>
    </source>
</evidence>
<dbReference type="EMBL" id="CP020772">
    <property type="protein sequence ID" value="ARI77425.1"/>
    <property type="molecule type" value="Genomic_DNA"/>
</dbReference>
<comment type="similarity">
    <text evidence="3 10 13">Belongs to the IPP transferase family.</text>
</comment>
<dbReference type="SUPFAM" id="SSF52540">
    <property type="entry name" value="P-loop containing nucleoside triphosphate hydrolases"/>
    <property type="match status" value="2"/>
</dbReference>
<evidence type="ECO:0000256" key="2">
    <source>
        <dbReference type="ARBA" id="ARBA00003213"/>
    </source>
</evidence>
<dbReference type="Gene3D" id="1.10.20.140">
    <property type="match status" value="1"/>
</dbReference>
<dbReference type="InterPro" id="IPR018022">
    <property type="entry name" value="IPT"/>
</dbReference>
<dbReference type="HAMAP" id="MF_00185">
    <property type="entry name" value="IPP_trans"/>
    <property type="match status" value="1"/>
</dbReference>
<dbReference type="Gene3D" id="3.40.50.300">
    <property type="entry name" value="P-loop containing nucleotide triphosphate hydrolases"/>
    <property type="match status" value="1"/>
</dbReference>
<accession>A0A1W5ZVV6</accession>
<dbReference type="PANTHER" id="PTHR11088">
    <property type="entry name" value="TRNA DIMETHYLALLYLTRANSFERASE"/>
    <property type="match status" value="1"/>
</dbReference>
<evidence type="ECO:0000256" key="9">
    <source>
        <dbReference type="ARBA" id="ARBA00049563"/>
    </source>
</evidence>
<dbReference type="KEGG" id="hmn:HM131_11490"/>
<evidence type="ECO:0000256" key="12">
    <source>
        <dbReference type="RuleBase" id="RU003784"/>
    </source>
</evidence>
<comment type="catalytic activity">
    <reaction evidence="9 10 11">
        <text>adenosine(37) in tRNA + dimethylallyl diphosphate = N(6)-dimethylallyladenosine(37) in tRNA + diphosphate</text>
        <dbReference type="Rhea" id="RHEA:26482"/>
        <dbReference type="Rhea" id="RHEA-COMP:10162"/>
        <dbReference type="Rhea" id="RHEA-COMP:10375"/>
        <dbReference type="ChEBI" id="CHEBI:33019"/>
        <dbReference type="ChEBI" id="CHEBI:57623"/>
        <dbReference type="ChEBI" id="CHEBI:74411"/>
        <dbReference type="ChEBI" id="CHEBI:74415"/>
        <dbReference type="EC" id="2.5.1.75"/>
    </reaction>
</comment>
<keyword evidence="15" id="KW-1185">Reference proteome</keyword>
<keyword evidence="4 10" id="KW-0808">Transferase</keyword>
<feature type="binding site" evidence="10">
    <location>
        <begin position="11"/>
        <end position="18"/>
    </location>
    <ligand>
        <name>ATP</name>
        <dbReference type="ChEBI" id="CHEBI:30616"/>
    </ligand>
</feature>
<evidence type="ECO:0000256" key="3">
    <source>
        <dbReference type="ARBA" id="ARBA00005842"/>
    </source>
</evidence>
<name>A0A1W5ZVV6_9BACI</name>
<dbReference type="InterPro" id="IPR039657">
    <property type="entry name" value="Dimethylallyltransferase"/>
</dbReference>
<sequence>MKKPKVISVVGPTAVGKSKLGVHIAKHFGGEVISGDSMQIYKSMDIGTAKVTKEEMEGIPHHMIDLKDPSEDFSVAEFQETVQNLIYKIDKNGKLPVIVGGTGLYIQATLYDFNFSETKKDDAVIKKLEEEAKERGMQHMYDRLKSVDPEQASRIHPNNERRVLRALEVYETTGKVMSDYQEEQPDESPFSPIIIGLEMDRNQLYDRINKRVDKMVDEGLVEEVRSLYEQGLEDQQSMKAIGYKELIPYFKGEYGLNDAIELLKRNSRRYAKRQYTYFRNKMDVNWYEVTEDDYEEKFATILADLAGMLK</sequence>
<comment type="subunit">
    <text evidence="10">Monomer.</text>
</comment>
<evidence type="ECO:0000256" key="13">
    <source>
        <dbReference type="RuleBase" id="RU003785"/>
    </source>
</evidence>